<comment type="caution">
    <text evidence="5">The sequence shown here is derived from an EMBL/GenBank/DDBJ whole genome shotgun (WGS) entry which is preliminary data.</text>
</comment>
<feature type="compositionally biased region" description="Basic and acidic residues" evidence="1">
    <location>
        <begin position="670"/>
        <end position="682"/>
    </location>
</feature>
<dbReference type="Proteomes" id="UP000559256">
    <property type="component" value="Unassembled WGS sequence"/>
</dbReference>
<feature type="compositionally biased region" description="Low complexity" evidence="1">
    <location>
        <begin position="627"/>
        <end position="637"/>
    </location>
</feature>
<evidence type="ECO:0000313" key="5">
    <source>
        <dbReference type="EMBL" id="KAF5346658.1"/>
    </source>
</evidence>
<keyword evidence="2" id="KW-0472">Membrane</keyword>
<dbReference type="SUPFAM" id="SSF52087">
    <property type="entry name" value="CRAL/TRIO domain"/>
    <property type="match status" value="1"/>
</dbReference>
<dbReference type="GO" id="GO:0005096">
    <property type="term" value="F:GTPase activator activity"/>
    <property type="evidence" value="ECO:0007669"/>
    <property type="project" value="TreeGrafter"/>
</dbReference>
<dbReference type="Pfam" id="PF00620">
    <property type="entry name" value="RhoGAP"/>
    <property type="match status" value="1"/>
</dbReference>
<evidence type="ECO:0000256" key="2">
    <source>
        <dbReference type="SAM" id="Phobius"/>
    </source>
</evidence>
<organism evidence="5 6">
    <name type="scientific">Tetrapyrgos nigripes</name>
    <dbReference type="NCBI Taxonomy" id="182062"/>
    <lineage>
        <taxon>Eukaryota</taxon>
        <taxon>Fungi</taxon>
        <taxon>Dikarya</taxon>
        <taxon>Basidiomycota</taxon>
        <taxon>Agaricomycotina</taxon>
        <taxon>Agaricomycetes</taxon>
        <taxon>Agaricomycetidae</taxon>
        <taxon>Agaricales</taxon>
        <taxon>Marasmiineae</taxon>
        <taxon>Marasmiaceae</taxon>
        <taxon>Tetrapyrgos</taxon>
    </lineage>
</organism>
<dbReference type="Pfam" id="PF13716">
    <property type="entry name" value="CRAL_TRIO_2"/>
    <property type="match status" value="1"/>
</dbReference>
<feature type="compositionally biased region" description="Low complexity" evidence="1">
    <location>
        <begin position="713"/>
        <end position="722"/>
    </location>
</feature>
<dbReference type="EMBL" id="JAACJM010000100">
    <property type="protein sequence ID" value="KAF5346658.1"/>
    <property type="molecule type" value="Genomic_DNA"/>
</dbReference>
<evidence type="ECO:0008006" key="7">
    <source>
        <dbReference type="Google" id="ProtNLM"/>
    </source>
</evidence>
<dbReference type="OrthoDB" id="19923at2759"/>
<evidence type="ECO:0000259" key="3">
    <source>
        <dbReference type="PROSITE" id="PS50191"/>
    </source>
</evidence>
<feature type="domain" description="CRAL-TRIO" evidence="3">
    <location>
        <begin position="60"/>
        <end position="215"/>
    </location>
</feature>
<dbReference type="Gene3D" id="3.40.525.10">
    <property type="entry name" value="CRAL-TRIO lipid binding domain"/>
    <property type="match status" value="1"/>
</dbReference>
<dbReference type="Gene3D" id="1.10.555.10">
    <property type="entry name" value="Rho GTPase activation protein"/>
    <property type="match status" value="1"/>
</dbReference>
<keyword evidence="2" id="KW-0812">Transmembrane</keyword>
<dbReference type="InterPro" id="IPR001251">
    <property type="entry name" value="CRAL-TRIO_dom"/>
</dbReference>
<feature type="region of interest" description="Disordered" evidence="1">
    <location>
        <begin position="704"/>
        <end position="773"/>
    </location>
</feature>
<name>A0A8H5CT95_9AGAR</name>
<dbReference type="AlphaFoldDB" id="A0A8H5CT95"/>
<dbReference type="CDD" id="cd00159">
    <property type="entry name" value="RhoGAP"/>
    <property type="match status" value="1"/>
</dbReference>
<protein>
    <recommendedName>
        <fullName evidence="7">Rho-GAP domain-containing protein</fullName>
    </recommendedName>
</protein>
<dbReference type="SMART" id="SM00516">
    <property type="entry name" value="SEC14"/>
    <property type="match status" value="1"/>
</dbReference>
<evidence type="ECO:0000259" key="4">
    <source>
        <dbReference type="PROSITE" id="PS50238"/>
    </source>
</evidence>
<dbReference type="PANTHER" id="PTHR45808:SF2">
    <property type="entry name" value="RHO GTPASE-ACTIVATING PROTEIN 68F"/>
    <property type="match status" value="1"/>
</dbReference>
<dbReference type="InterPro" id="IPR008936">
    <property type="entry name" value="Rho_GTPase_activation_prot"/>
</dbReference>
<feature type="compositionally biased region" description="Low complexity" evidence="1">
    <location>
        <begin position="445"/>
        <end position="463"/>
    </location>
</feature>
<dbReference type="GO" id="GO:0005737">
    <property type="term" value="C:cytoplasm"/>
    <property type="evidence" value="ECO:0007669"/>
    <property type="project" value="TreeGrafter"/>
</dbReference>
<feature type="region of interest" description="Disordered" evidence="1">
    <location>
        <begin position="615"/>
        <end position="637"/>
    </location>
</feature>
<feature type="compositionally biased region" description="Low complexity" evidence="1">
    <location>
        <begin position="504"/>
        <end position="519"/>
    </location>
</feature>
<feature type="compositionally biased region" description="Low complexity" evidence="1">
    <location>
        <begin position="427"/>
        <end position="437"/>
    </location>
</feature>
<gene>
    <name evidence="5" type="ORF">D9758_013223</name>
</gene>
<reference evidence="5 6" key="1">
    <citation type="journal article" date="2020" name="ISME J.">
        <title>Uncovering the hidden diversity of litter-decomposition mechanisms in mushroom-forming fungi.</title>
        <authorList>
            <person name="Floudas D."/>
            <person name="Bentzer J."/>
            <person name="Ahren D."/>
            <person name="Johansson T."/>
            <person name="Persson P."/>
            <person name="Tunlid A."/>
        </authorList>
    </citation>
    <scope>NUCLEOTIDE SEQUENCE [LARGE SCALE GENOMIC DNA]</scope>
    <source>
        <strain evidence="5 6">CBS 291.85</strain>
    </source>
</reference>
<dbReference type="InterPro" id="IPR000198">
    <property type="entry name" value="RhoGAP_dom"/>
</dbReference>
<dbReference type="SMART" id="SM00324">
    <property type="entry name" value="RhoGAP"/>
    <property type="match status" value="1"/>
</dbReference>
<feature type="region of interest" description="Disordered" evidence="1">
    <location>
        <begin position="421"/>
        <end position="532"/>
    </location>
</feature>
<dbReference type="CDD" id="cd00170">
    <property type="entry name" value="SEC14"/>
    <property type="match status" value="1"/>
</dbReference>
<evidence type="ECO:0000256" key="1">
    <source>
        <dbReference type="SAM" id="MobiDB-lite"/>
    </source>
</evidence>
<accession>A0A8H5CT95</accession>
<sequence length="773" mass="82548">MPPNNLSLKQRLALSLAPSSSNGQNLDRNLLSPRRAKAFFTPPWMKKNESGLVAREEYNELEVVQDVMARMIFQAGVDFETRPMVVMNASAMPDPDEVNYDLLLSRILSYLNLYVEADYTVVFFAAGGRHTPGWNWVWKAYRSLNRKYRKNLKKLYIVHSSFFSKMLFSLAGAIISPKFFRKISYLDTLSELAIHIPLTQIDIPPAVYQENLKNESKIIIPNIHSSASSSAAFGVPLEDIMGFEGEKGPVPRVVRDCIQYLRESGLNNEGLFRRSPSSQLLRAAQEAYDRGQVVSLEIWEGAGGGPHLAAVLLKKYLRDLPEPVFGEDMYATIRKCPMPTSDPGDVEAVRYMREVVLPELKPCVYILLSHYLHLMHEVHLRSASNRMDAHNLAVVLSPNLVKGTNPIRDVQMCLIPSVGGTGPTPGVPRSPLGSSSPLPSPGPNSPGFNYPGAGYGPGLSSPILPGPGAGEFAQKYRNPFSPAPPTPIRATSSSSGLLSPAVPTFPNSPRSPNSNASNFPPNPPSPTFVPSLSATTTINTNTTNAANAAAITENKTTLGMVIKLCIQRYYEVFDEVLDRTEVGGFGVDGMGVGVYPGDNLGMGMGTYLLPSQIQSQNMNPDRSRDTSVSASVEGSREGSVVVVGDANGGGGGEGQGPVSLSFGAGAALRSDADARPESESKQKLKPVPINGFASASGALGNGLGRMGMGNGSRSGAAVVGSSTKPKPLQNGAGANNATGTRSTTGGPIIGGPPVKTPLVSLPTQSTTDEKVQR</sequence>
<dbReference type="GO" id="GO:0007264">
    <property type="term" value="P:small GTPase-mediated signal transduction"/>
    <property type="evidence" value="ECO:0007669"/>
    <property type="project" value="TreeGrafter"/>
</dbReference>
<dbReference type="InterPro" id="IPR036865">
    <property type="entry name" value="CRAL-TRIO_dom_sf"/>
</dbReference>
<dbReference type="PANTHER" id="PTHR45808">
    <property type="entry name" value="RHO GTPASE-ACTIVATING PROTEIN 68F"/>
    <property type="match status" value="1"/>
</dbReference>
<feature type="transmembrane region" description="Helical" evidence="2">
    <location>
        <begin position="155"/>
        <end position="175"/>
    </location>
</feature>
<feature type="region of interest" description="Disordered" evidence="1">
    <location>
        <begin position="669"/>
        <end position="689"/>
    </location>
</feature>
<proteinExistence type="predicted"/>
<keyword evidence="2" id="KW-1133">Transmembrane helix</keyword>
<dbReference type="PROSITE" id="PS50191">
    <property type="entry name" value="CRAL_TRIO"/>
    <property type="match status" value="1"/>
</dbReference>
<dbReference type="PROSITE" id="PS50238">
    <property type="entry name" value="RHOGAP"/>
    <property type="match status" value="1"/>
</dbReference>
<feature type="compositionally biased region" description="Low complexity" evidence="1">
    <location>
        <begin position="738"/>
        <end position="757"/>
    </location>
</feature>
<evidence type="ECO:0000313" key="6">
    <source>
        <dbReference type="Proteomes" id="UP000559256"/>
    </source>
</evidence>
<keyword evidence="6" id="KW-1185">Reference proteome</keyword>
<feature type="domain" description="Rho-GAP" evidence="4">
    <location>
        <begin position="235"/>
        <end position="439"/>
    </location>
</feature>
<dbReference type="SUPFAM" id="SSF48350">
    <property type="entry name" value="GTPase activation domain, GAP"/>
    <property type="match status" value="1"/>
</dbReference>